<proteinExistence type="predicted"/>
<name>A0A9P7M925_9HYPO</name>
<dbReference type="Proteomes" id="UP000706124">
    <property type="component" value="Unassembled WGS sequence"/>
</dbReference>
<evidence type="ECO:0000313" key="1">
    <source>
        <dbReference type="EMBL" id="KAG5933722.1"/>
    </source>
</evidence>
<protein>
    <submittedName>
        <fullName evidence="1">Uncharacterized protein</fullName>
    </submittedName>
</protein>
<comment type="caution">
    <text evidence="1">The sequence shown here is derived from an EMBL/GenBank/DDBJ whole genome shotgun (WGS) entry which is preliminary data.</text>
</comment>
<dbReference type="EMBL" id="SRPO01000351">
    <property type="protein sequence ID" value="KAG5933722.1"/>
    <property type="molecule type" value="Genomic_DNA"/>
</dbReference>
<dbReference type="AlphaFoldDB" id="A0A9P7M925"/>
<evidence type="ECO:0000313" key="2">
    <source>
        <dbReference type="Proteomes" id="UP000706124"/>
    </source>
</evidence>
<reference evidence="1 2" key="1">
    <citation type="journal article" date="2020" name="bioRxiv">
        <title>Whole genome comparisons of ergot fungi reveals the divergence and evolution of species within the genus Claviceps are the result of varying mechanisms driving genome evolution and host range expansion.</title>
        <authorList>
            <person name="Wyka S.A."/>
            <person name="Mondo S.J."/>
            <person name="Liu M."/>
            <person name="Dettman J."/>
            <person name="Nalam V."/>
            <person name="Broders K.D."/>
        </authorList>
    </citation>
    <scope>NUCLEOTIDE SEQUENCE [LARGE SCALE GENOMIC DNA]</scope>
    <source>
        <strain evidence="1 2">CCC 1485</strain>
    </source>
</reference>
<keyword evidence="2" id="KW-1185">Reference proteome</keyword>
<gene>
    <name evidence="1" type="ORF">E4U60_004320</name>
</gene>
<sequence length="122" mass="14157">MFRASKLPKIIGYSLDRLSRERRLSVIIYLTNGAVKKVGEIESAEIKTRGDENPVHRSHYNKKDEEEIISIEITPVDKTKGIYTHHIYRDGRGTMRFGDKREYSTLRVVENMESEKAKESQS</sequence>
<accession>A0A9P7M925</accession>
<organism evidence="1 2">
    <name type="scientific">Claviceps pazoutovae</name>
    <dbReference type="NCBI Taxonomy" id="1649127"/>
    <lineage>
        <taxon>Eukaryota</taxon>
        <taxon>Fungi</taxon>
        <taxon>Dikarya</taxon>
        <taxon>Ascomycota</taxon>
        <taxon>Pezizomycotina</taxon>
        <taxon>Sordariomycetes</taxon>
        <taxon>Hypocreomycetidae</taxon>
        <taxon>Hypocreales</taxon>
        <taxon>Clavicipitaceae</taxon>
        <taxon>Claviceps</taxon>
    </lineage>
</organism>
<dbReference type="OrthoDB" id="5071263at2759"/>